<feature type="binding site" evidence="9">
    <location>
        <position position="382"/>
    </location>
    <ligand>
        <name>Mg(2+)</name>
        <dbReference type="ChEBI" id="CHEBI:18420"/>
    </ligand>
</feature>
<dbReference type="EC" id="2.7.2.1" evidence="9"/>
<comment type="function">
    <text evidence="9">Catalyzes the formation of acetyl phosphate from acetate and ATP. Can also catalyze the reverse reaction.</text>
</comment>
<dbReference type="KEGG" id="rru:Rru_A1379"/>
<keyword evidence="7 9" id="KW-0067">ATP-binding</keyword>
<dbReference type="HAMAP" id="MF_00020">
    <property type="entry name" value="Acetate_kinase"/>
    <property type="match status" value="1"/>
</dbReference>
<dbReference type="GO" id="GO:0005829">
    <property type="term" value="C:cytosol"/>
    <property type="evidence" value="ECO:0007669"/>
    <property type="project" value="TreeGrafter"/>
</dbReference>
<evidence type="ECO:0000256" key="6">
    <source>
        <dbReference type="ARBA" id="ARBA00022777"/>
    </source>
</evidence>
<dbReference type="InterPro" id="IPR043129">
    <property type="entry name" value="ATPase_NBD"/>
</dbReference>
<dbReference type="EnsemblBacteria" id="ABC22180">
    <property type="protein sequence ID" value="ABC22180"/>
    <property type="gene ID" value="Rru_A1379"/>
</dbReference>
<dbReference type="NCBIfam" id="TIGR00016">
    <property type="entry name" value="ackA"/>
    <property type="match status" value="1"/>
</dbReference>
<dbReference type="PANTHER" id="PTHR21060">
    <property type="entry name" value="ACETATE KINASE"/>
    <property type="match status" value="1"/>
</dbReference>
<dbReference type="GO" id="GO:0000287">
    <property type="term" value="F:magnesium ion binding"/>
    <property type="evidence" value="ECO:0007669"/>
    <property type="project" value="UniProtKB-UniRule"/>
</dbReference>
<name>Q2RUL5_RHORT</name>
<comment type="pathway">
    <text evidence="9">Metabolic intermediate biosynthesis; acetyl-CoA biosynthesis; acetyl-CoA from acetate: step 1/2.</text>
</comment>
<feature type="binding site" evidence="9">
    <location>
        <begin position="280"/>
        <end position="282"/>
    </location>
    <ligand>
        <name>ATP</name>
        <dbReference type="ChEBI" id="CHEBI:30616"/>
    </ligand>
</feature>
<dbReference type="eggNOG" id="COG0282">
    <property type="taxonomic scope" value="Bacteria"/>
</dbReference>
<keyword evidence="3 9" id="KW-0808">Transferase</keyword>
<feature type="binding site" evidence="9">
    <location>
        <position position="17"/>
    </location>
    <ligand>
        <name>ATP</name>
        <dbReference type="ChEBI" id="CHEBI:30616"/>
    </ligand>
</feature>
<comment type="subcellular location">
    <subcellularLocation>
        <location evidence="9">Cytoplasm</location>
    </subcellularLocation>
</comment>
<evidence type="ECO:0000256" key="9">
    <source>
        <dbReference type="HAMAP-Rule" id="MF_00020"/>
    </source>
</evidence>
<evidence type="ECO:0000256" key="4">
    <source>
        <dbReference type="ARBA" id="ARBA00022723"/>
    </source>
</evidence>
<dbReference type="InterPro" id="IPR004372">
    <property type="entry name" value="Ac/propionate_kinase"/>
</dbReference>
<evidence type="ECO:0000313" key="12">
    <source>
        <dbReference type="Proteomes" id="UP000001929"/>
    </source>
</evidence>
<evidence type="ECO:0000256" key="7">
    <source>
        <dbReference type="ARBA" id="ARBA00022840"/>
    </source>
</evidence>
<evidence type="ECO:0000256" key="1">
    <source>
        <dbReference type="ARBA" id="ARBA00008748"/>
    </source>
</evidence>
<feature type="active site" description="Proton donor/acceptor" evidence="9">
    <location>
        <position position="145"/>
    </location>
</feature>
<dbReference type="Pfam" id="PF00871">
    <property type="entry name" value="Acetate_kinase"/>
    <property type="match status" value="1"/>
</dbReference>
<organism evidence="11 12">
    <name type="scientific">Rhodospirillum rubrum (strain ATCC 11170 / ATH 1.1.1 / DSM 467 / LMG 4362 / NCIMB 8255 / S1)</name>
    <dbReference type="NCBI Taxonomy" id="269796"/>
    <lineage>
        <taxon>Bacteria</taxon>
        <taxon>Pseudomonadati</taxon>
        <taxon>Pseudomonadota</taxon>
        <taxon>Alphaproteobacteria</taxon>
        <taxon>Rhodospirillales</taxon>
        <taxon>Rhodospirillaceae</taxon>
        <taxon>Rhodospirillum</taxon>
    </lineage>
</organism>
<dbReference type="AlphaFoldDB" id="Q2RUL5"/>
<feature type="site" description="Transition state stabilizer" evidence="9">
    <location>
        <position position="177"/>
    </location>
</feature>
<feature type="binding site" evidence="9">
    <location>
        <begin position="205"/>
        <end position="209"/>
    </location>
    <ligand>
        <name>ATP</name>
        <dbReference type="ChEBI" id="CHEBI:30616"/>
    </ligand>
</feature>
<evidence type="ECO:0000256" key="8">
    <source>
        <dbReference type="ARBA" id="ARBA00022842"/>
    </source>
</evidence>
<dbReference type="Gene3D" id="3.30.420.40">
    <property type="match status" value="2"/>
</dbReference>
<feature type="binding site" evidence="9">
    <location>
        <position position="10"/>
    </location>
    <ligand>
        <name>Mg(2+)</name>
        <dbReference type="ChEBI" id="CHEBI:18420"/>
    </ligand>
</feature>
<dbReference type="Proteomes" id="UP000001929">
    <property type="component" value="Chromosome"/>
</dbReference>
<feature type="binding site" evidence="9">
    <location>
        <position position="88"/>
    </location>
    <ligand>
        <name>substrate</name>
    </ligand>
</feature>
<sequence>MLSPLILVINCGSSSLKFALFPLEGRTPVLVGLAECLGQAEASIRIDHAGTRDKRAIANAGHQQALDCLLGRLGEMGLLEPISAVGHRVVHGGERFTGSAPITPEVLADIEACAQLAPLHNRANLIGIFAAMKALPDTPQVAVFDTAFHQTMPPEAYLYALPRLYHSRLGVRRYGFHGTSHRFVAAEAVKLLGLDPDHHGLIIAHLGNGASATAVLNGRSVDTTMGMTPLEGLVMGTRSGDVDFGVLAHIARHEGLDIDGLEALLNKTSGLLGLSGLSGDCRALQEAASQGHAGATEALGVFVHRLVRHIGALAMSLPRLDALIFTGGIGENSALIRGRTLDHLGLLGFELDSAANDTMPRGESGVISRGAGPKAAVLPTNEEWMIAHDTAAIAGLLSNSAQNERLAS</sequence>
<dbReference type="InterPro" id="IPR000890">
    <property type="entry name" value="Aliphatic_acid_kin_short-chain"/>
</dbReference>
<feature type="binding site" evidence="9">
    <location>
        <begin position="328"/>
        <end position="332"/>
    </location>
    <ligand>
        <name>ATP</name>
        <dbReference type="ChEBI" id="CHEBI:30616"/>
    </ligand>
</feature>
<keyword evidence="8 9" id="KW-0460">Magnesium</keyword>
<dbReference type="PhylomeDB" id="Q2RUL5"/>
<accession>Q2RUL5</accession>
<dbReference type="CDD" id="cd24010">
    <property type="entry name" value="ASKHA_NBD_AcK_PK"/>
    <property type="match status" value="1"/>
</dbReference>
<keyword evidence="12" id="KW-1185">Reference proteome</keyword>
<dbReference type="GO" id="GO:0005524">
    <property type="term" value="F:ATP binding"/>
    <property type="evidence" value="ECO:0007669"/>
    <property type="project" value="UniProtKB-KW"/>
</dbReference>
<dbReference type="HOGENOM" id="CLU_020352_0_1_5"/>
<protein>
    <recommendedName>
        <fullName evidence="9">Acetate kinase</fullName>
        <ecNumber evidence="9">2.7.2.1</ecNumber>
    </recommendedName>
    <alternativeName>
        <fullName evidence="9">Acetokinase</fullName>
    </alternativeName>
</protein>
<gene>
    <name evidence="9" type="primary">ackA</name>
    <name evidence="11" type="ordered locus">Rru_A1379</name>
</gene>
<dbReference type="PANTHER" id="PTHR21060:SF21">
    <property type="entry name" value="ACETATE KINASE"/>
    <property type="match status" value="1"/>
</dbReference>
<comment type="similarity">
    <text evidence="1 9 10">Belongs to the acetokinase family.</text>
</comment>
<dbReference type="STRING" id="269796.Rru_A1379"/>
<dbReference type="PATRIC" id="fig|269796.9.peg.1447"/>
<comment type="catalytic activity">
    <reaction evidence="9">
        <text>acetate + ATP = acetyl phosphate + ADP</text>
        <dbReference type="Rhea" id="RHEA:11352"/>
        <dbReference type="ChEBI" id="CHEBI:22191"/>
        <dbReference type="ChEBI" id="CHEBI:30089"/>
        <dbReference type="ChEBI" id="CHEBI:30616"/>
        <dbReference type="ChEBI" id="CHEBI:456216"/>
        <dbReference type="EC" id="2.7.2.1"/>
    </reaction>
</comment>
<keyword evidence="6 9" id="KW-0418">Kinase</keyword>
<dbReference type="PROSITE" id="PS01075">
    <property type="entry name" value="ACETATE_KINASE_1"/>
    <property type="match status" value="1"/>
</dbReference>
<dbReference type="PROSITE" id="PS01076">
    <property type="entry name" value="ACETATE_KINASE_2"/>
    <property type="match status" value="1"/>
</dbReference>
<dbReference type="GO" id="GO:0008776">
    <property type="term" value="F:acetate kinase activity"/>
    <property type="evidence" value="ECO:0007669"/>
    <property type="project" value="UniProtKB-UniRule"/>
</dbReference>
<dbReference type="EMBL" id="CP000230">
    <property type="protein sequence ID" value="ABC22180.1"/>
    <property type="molecule type" value="Genomic_DNA"/>
</dbReference>
<dbReference type="GO" id="GO:0006083">
    <property type="term" value="P:acetate metabolic process"/>
    <property type="evidence" value="ECO:0007669"/>
    <property type="project" value="TreeGrafter"/>
</dbReference>
<dbReference type="InterPro" id="IPR023865">
    <property type="entry name" value="Aliphatic_acid_kinase_CS"/>
</dbReference>
<dbReference type="PIRSF" id="PIRSF000722">
    <property type="entry name" value="Acetate_prop_kin"/>
    <property type="match status" value="1"/>
</dbReference>
<keyword evidence="5 9" id="KW-0547">Nucleotide-binding</keyword>
<keyword evidence="4 9" id="KW-0479">Metal-binding</keyword>
<keyword evidence="2 9" id="KW-0963">Cytoplasm</keyword>
<evidence type="ECO:0000313" key="11">
    <source>
        <dbReference type="EMBL" id="ABC22180.1"/>
    </source>
</evidence>
<comment type="cofactor">
    <cofactor evidence="9">
        <name>Mg(2+)</name>
        <dbReference type="ChEBI" id="CHEBI:18420"/>
    </cofactor>
    <cofactor evidence="9">
        <name>Mn(2+)</name>
        <dbReference type="ChEBI" id="CHEBI:29035"/>
    </cofactor>
    <text evidence="9">Mg(2+). Can also accept Mn(2+).</text>
</comment>
<proteinExistence type="inferred from homology"/>
<comment type="subunit">
    <text evidence="9">Homodimer.</text>
</comment>
<dbReference type="UniPathway" id="UPA00340">
    <property type="reaction ID" value="UER00458"/>
</dbReference>
<feature type="site" description="Transition state stabilizer" evidence="9">
    <location>
        <position position="238"/>
    </location>
</feature>
<dbReference type="SUPFAM" id="SSF53067">
    <property type="entry name" value="Actin-like ATPase domain"/>
    <property type="match status" value="2"/>
</dbReference>
<dbReference type="PRINTS" id="PR00471">
    <property type="entry name" value="ACETATEKNASE"/>
</dbReference>
<dbReference type="RefSeq" id="WP_011389133.1">
    <property type="nucleotide sequence ID" value="NC_007643.1"/>
</dbReference>
<reference evidence="11 12" key="1">
    <citation type="journal article" date="2011" name="Stand. Genomic Sci.">
        <title>Complete genome sequence of Rhodospirillum rubrum type strain (S1).</title>
        <authorList>
            <person name="Munk A.C."/>
            <person name="Copeland A."/>
            <person name="Lucas S."/>
            <person name="Lapidus A."/>
            <person name="Del Rio T.G."/>
            <person name="Barry K."/>
            <person name="Detter J.C."/>
            <person name="Hammon N."/>
            <person name="Israni S."/>
            <person name="Pitluck S."/>
            <person name="Brettin T."/>
            <person name="Bruce D."/>
            <person name="Han C."/>
            <person name="Tapia R."/>
            <person name="Gilna P."/>
            <person name="Schmutz J."/>
            <person name="Larimer F."/>
            <person name="Land M."/>
            <person name="Kyrpides N.C."/>
            <person name="Mavromatis K."/>
            <person name="Richardson P."/>
            <person name="Rohde M."/>
            <person name="Goker M."/>
            <person name="Klenk H.P."/>
            <person name="Zhang Y."/>
            <person name="Roberts G.P."/>
            <person name="Reslewic S."/>
            <person name="Schwartz D.C."/>
        </authorList>
    </citation>
    <scope>NUCLEOTIDE SEQUENCE [LARGE SCALE GENOMIC DNA]</scope>
    <source>
        <strain evidence="12">ATCC 11170 / ATH 1.1.1 / DSM 467 / LMG 4362 / NCIMB 8255 / S1</strain>
    </source>
</reference>
<evidence type="ECO:0000256" key="3">
    <source>
        <dbReference type="ARBA" id="ARBA00022679"/>
    </source>
</evidence>
<dbReference type="GO" id="GO:0006085">
    <property type="term" value="P:acetyl-CoA biosynthetic process"/>
    <property type="evidence" value="ECO:0007669"/>
    <property type="project" value="UniProtKB-UniRule"/>
</dbReference>
<evidence type="ECO:0000256" key="5">
    <source>
        <dbReference type="ARBA" id="ARBA00022741"/>
    </source>
</evidence>
<evidence type="ECO:0000256" key="10">
    <source>
        <dbReference type="RuleBase" id="RU003835"/>
    </source>
</evidence>
<evidence type="ECO:0000256" key="2">
    <source>
        <dbReference type="ARBA" id="ARBA00022490"/>
    </source>
</evidence>